<keyword evidence="2" id="KW-1185">Reference proteome</keyword>
<proteinExistence type="predicted"/>
<evidence type="ECO:0000313" key="2">
    <source>
        <dbReference type="Proteomes" id="UP000607653"/>
    </source>
</evidence>
<reference evidence="1 2" key="1">
    <citation type="journal article" date="2020" name="Mol. Biol. Evol.">
        <title>Distinct Expression and Methylation Patterns for Genes with Different Fates following a Single Whole-Genome Duplication in Flowering Plants.</title>
        <authorList>
            <person name="Shi T."/>
            <person name="Rahmani R.S."/>
            <person name="Gugger P.F."/>
            <person name="Wang M."/>
            <person name="Li H."/>
            <person name="Zhang Y."/>
            <person name="Li Z."/>
            <person name="Wang Q."/>
            <person name="Van de Peer Y."/>
            <person name="Marchal K."/>
            <person name="Chen J."/>
        </authorList>
    </citation>
    <scope>NUCLEOTIDE SEQUENCE [LARGE SCALE GENOMIC DNA]</scope>
    <source>
        <tissue evidence="1">Leaf</tissue>
    </source>
</reference>
<organism evidence="1 2">
    <name type="scientific">Nelumbo nucifera</name>
    <name type="common">Sacred lotus</name>
    <dbReference type="NCBI Taxonomy" id="4432"/>
    <lineage>
        <taxon>Eukaryota</taxon>
        <taxon>Viridiplantae</taxon>
        <taxon>Streptophyta</taxon>
        <taxon>Embryophyta</taxon>
        <taxon>Tracheophyta</taxon>
        <taxon>Spermatophyta</taxon>
        <taxon>Magnoliopsida</taxon>
        <taxon>Proteales</taxon>
        <taxon>Nelumbonaceae</taxon>
        <taxon>Nelumbo</taxon>
    </lineage>
</organism>
<dbReference type="AlphaFoldDB" id="A0A822ZVJ5"/>
<sequence length="49" mass="5848">MQTSMFSNQVTTINCYFSVSFLFFKEDNKEKDVNMRGCTTIYKKQQAFF</sequence>
<comment type="caution">
    <text evidence="1">The sequence shown here is derived from an EMBL/GenBank/DDBJ whole genome shotgun (WGS) entry which is preliminary data.</text>
</comment>
<dbReference type="Proteomes" id="UP000607653">
    <property type="component" value="Unassembled WGS sequence"/>
</dbReference>
<accession>A0A822ZVJ5</accession>
<name>A0A822ZVJ5_NELNU</name>
<protein>
    <submittedName>
        <fullName evidence="1">Uncharacterized protein</fullName>
    </submittedName>
</protein>
<evidence type="ECO:0000313" key="1">
    <source>
        <dbReference type="EMBL" id="DAD49023.1"/>
    </source>
</evidence>
<gene>
    <name evidence="1" type="ORF">HUJ06_018960</name>
</gene>
<dbReference type="EMBL" id="DUZY01000008">
    <property type="protein sequence ID" value="DAD49023.1"/>
    <property type="molecule type" value="Genomic_DNA"/>
</dbReference>